<keyword evidence="4" id="KW-1185">Reference proteome</keyword>
<name>A0ABS1SS05_9MICO</name>
<proteinExistence type="predicted"/>
<evidence type="ECO:0000256" key="1">
    <source>
        <dbReference type="SAM" id="MobiDB-lite"/>
    </source>
</evidence>
<accession>A0ABS1SS05</accession>
<dbReference type="InterPro" id="IPR018960">
    <property type="entry name" value="DUF1990"/>
</dbReference>
<feature type="region of interest" description="Disordered" evidence="1">
    <location>
        <begin position="219"/>
        <end position="320"/>
    </location>
</feature>
<feature type="compositionally biased region" description="Low complexity" evidence="1">
    <location>
        <begin position="243"/>
        <end position="259"/>
    </location>
</feature>
<feature type="domain" description="DUF1990" evidence="2">
    <location>
        <begin position="19"/>
        <end position="78"/>
    </location>
</feature>
<feature type="compositionally biased region" description="Polar residues" evidence="1">
    <location>
        <begin position="298"/>
        <end position="309"/>
    </location>
</feature>
<feature type="domain" description="DUF1990" evidence="2">
    <location>
        <begin position="130"/>
        <end position="179"/>
    </location>
</feature>
<dbReference type="Proteomes" id="UP001646141">
    <property type="component" value="Unassembled WGS sequence"/>
</dbReference>
<protein>
    <submittedName>
        <fullName evidence="3">DUF1990 family protein</fullName>
    </submittedName>
</protein>
<evidence type="ECO:0000259" key="2">
    <source>
        <dbReference type="Pfam" id="PF09348"/>
    </source>
</evidence>
<feature type="compositionally biased region" description="Acidic residues" evidence="1">
    <location>
        <begin position="263"/>
        <end position="288"/>
    </location>
</feature>
<organism evidence="3 4">
    <name type="scientific">Leucobacter chromiireducens subsp. chromiireducens</name>
    <dbReference type="NCBI Taxonomy" id="660067"/>
    <lineage>
        <taxon>Bacteria</taxon>
        <taxon>Bacillati</taxon>
        <taxon>Actinomycetota</taxon>
        <taxon>Actinomycetes</taxon>
        <taxon>Micrococcales</taxon>
        <taxon>Microbacteriaceae</taxon>
        <taxon>Leucobacter</taxon>
    </lineage>
</organism>
<dbReference type="Pfam" id="PF09348">
    <property type="entry name" value="DUF1990"/>
    <property type="match status" value="2"/>
</dbReference>
<feature type="compositionally biased region" description="Basic residues" evidence="1">
    <location>
        <begin position="310"/>
        <end position="320"/>
    </location>
</feature>
<sequence length="320" mass="33071">MSSGEGTRRKSHVDMPVAYAAVGASRAPDLLRFPPEGSTPYREELRLGSGQERFILASSLLMTWGAQRGAGATVTENERGAGSEYQGPQFDSDGVPQAAAEPEEHFGPNGEPFVVAGTRATLSIPGNEDRAVLVIYTITEARVIGFAWGTSDENGAVGEQLFTVELRDDDTVWAVARGFLAAPKGGLFGLRARAEVRGAVAAVRAQLAALLPGAQPSATLGASGDAVADVAPEPTPPAEASEEPAAPAEVVDEAPVTAVIELSETDAEEAETDAETAGEAATEVETEAAAEVRPEVPSTASDAPTASNSHQRRPSSPRSA</sequence>
<comment type="caution">
    <text evidence="3">The sequence shown here is derived from an EMBL/GenBank/DDBJ whole genome shotgun (WGS) entry which is preliminary data.</text>
</comment>
<evidence type="ECO:0000313" key="3">
    <source>
        <dbReference type="EMBL" id="MBL3690944.1"/>
    </source>
</evidence>
<dbReference type="EMBL" id="QYAD01000005">
    <property type="protein sequence ID" value="MBL3690944.1"/>
    <property type="molecule type" value="Genomic_DNA"/>
</dbReference>
<dbReference type="RefSeq" id="WP_202383116.1">
    <property type="nucleotide sequence ID" value="NZ_BAAAMA010000009.1"/>
</dbReference>
<gene>
    <name evidence="3" type="ORF">D3226_13430</name>
</gene>
<evidence type="ECO:0000313" key="4">
    <source>
        <dbReference type="Proteomes" id="UP001646141"/>
    </source>
</evidence>
<reference evidence="3 4" key="1">
    <citation type="submission" date="2018-09" db="EMBL/GenBank/DDBJ databases">
        <title>Comparative genomics of Leucobacter spp.</title>
        <authorList>
            <person name="Reis A.C."/>
            <person name="Kolvenbach B.A."/>
            <person name="Corvini P.F.X."/>
            <person name="Nunes O.C."/>
        </authorList>
    </citation>
    <scope>NUCLEOTIDE SEQUENCE [LARGE SCALE GENOMIC DNA]</scope>
    <source>
        <strain evidence="3 4">L-1</strain>
    </source>
</reference>